<evidence type="ECO:0000256" key="3">
    <source>
        <dbReference type="ARBA" id="ARBA00022691"/>
    </source>
</evidence>
<dbReference type="InterPro" id="IPR001077">
    <property type="entry name" value="COMT_C"/>
</dbReference>
<dbReference type="GO" id="GO:0008168">
    <property type="term" value="F:methyltransferase activity"/>
    <property type="evidence" value="ECO:0007669"/>
    <property type="project" value="UniProtKB-KW"/>
</dbReference>
<dbReference type="Proteomes" id="UP001499993">
    <property type="component" value="Unassembled WGS sequence"/>
</dbReference>
<proteinExistence type="predicted"/>
<dbReference type="CDD" id="cd02440">
    <property type="entry name" value="AdoMet_MTases"/>
    <property type="match status" value="1"/>
</dbReference>
<dbReference type="EMBL" id="BAABIK010000004">
    <property type="protein sequence ID" value="GAA4932445.1"/>
    <property type="molecule type" value="Genomic_DNA"/>
</dbReference>
<keyword evidence="2" id="KW-0808">Transferase</keyword>
<protein>
    <submittedName>
        <fullName evidence="6">Methyltransferase</fullName>
    </submittedName>
</protein>
<keyword evidence="3" id="KW-0949">S-adenosyl-L-methionine</keyword>
<gene>
    <name evidence="6" type="ORF">GCM10023224_10780</name>
</gene>
<dbReference type="InterPro" id="IPR016461">
    <property type="entry name" value="COMT-like"/>
</dbReference>
<accession>A0ABP9G842</accession>
<dbReference type="InterPro" id="IPR012967">
    <property type="entry name" value="COMT_dimerisation"/>
</dbReference>
<dbReference type="PANTHER" id="PTHR43712:SF2">
    <property type="entry name" value="O-METHYLTRANSFERASE CICE"/>
    <property type="match status" value="1"/>
</dbReference>
<evidence type="ECO:0000256" key="1">
    <source>
        <dbReference type="ARBA" id="ARBA00022603"/>
    </source>
</evidence>
<dbReference type="SUPFAM" id="SSF46785">
    <property type="entry name" value="Winged helix' DNA-binding domain"/>
    <property type="match status" value="1"/>
</dbReference>
<dbReference type="InterPro" id="IPR036388">
    <property type="entry name" value="WH-like_DNA-bd_sf"/>
</dbReference>
<dbReference type="PIRSF" id="PIRSF005739">
    <property type="entry name" value="O-mtase"/>
    <property type="match status" value="1"/>
</dbReference>
<dbReference type="Pfam" id="PF08100">
    <property type="entry name" value="Dimerisation"/>
    <property type="match status" value="1"/>
</dbReference>
<sequence>MAGDEGEDHGLLRLLMGPWLAEAVAAAVRLGVIDRLGDAPASAGELAEGLSLAADPLQRLLRLLVGLEVLEERDGRFALAPMGERLHSRHPSSMRDLALLYRSDFFLGAWRGLADSVRTGHQAFASVYGRDVYTYLAEHPAEAALFDSGMAAGGSFADALPAVYDFSRAGRVADIGGGDGSRLAALLKAYPGMHGVLQERPQVLAGARERLGSHIDEGRCELVGADFLAEVPVAADAYLLCRVLHNWDDDSCGRILANCAAAMGPGARLLILERVMPDDRQAWLSRAFDVHMMVMTTGRERTAAEYEALLRPAGLGTLEIRDLGAEMRVLVAGGD</sequence>
<dbReference type="GO" id="GO:0032259">
    <property type="term" value="P:methylation"/>
    <property type="evidence" value="ECO:0007669"/>
    <property type="project" value="UniProtKB-KW"/>
</dbReference>
<keyword evidence="7" id="KW-1185">Reference proteome</keyword>
<dbReference type="SUPFAM" id="SSF53335">
    <property type="entry name" value="S-adenosyl-L-methionine-dependent methyltransferases"/>
    <property type="match status" value="1"/>
</dbReference>
<organism evidence="6 7">
    <name type="scientific">Streptomonospora halophila</name>
    <dbReference type="NCBI Taxonomy" id="427369"/>
    <lineage>
        <taxon>Bacteria</taxon>
        <taxon>Bacillati</taxon>
        <taxon>Actinomycetota</taxon>
        <taxon>Actinomycetes</taxon>
        <taxon>Streptosporangiales</taxon>
        <taxon>Nocardiopsidaceae</taxon>
        <taxon>Streptomonospora</taxon>
    </lineage>
</organism>
<evidence type="ECO:0000256" key="2">
    <source>
        <dbReference type="ARBA" id="ARBA00022679"/>
    </source>
</evidence>
<dbReference type="InterPro" id="IPR029063">
    <property type="entry name" value="SAM-dependent_MTases_sf"/>
</dbReference>
<reference evidence="7" key="1">
    <citation type="journal article" date="2019" name="Int. J. Syst. Evol. Microbiol.">
        <title>The Global Catalogue of Microorganisms (GCM) 10K type strain sequencing project: providing services to taxonomists for standard genome sequencing and annotation.</title>
        <authorList>
            <consortium name="The Broad Institute Genomics Platform"/>
            <consortium name="The Broad Institute Genome Sequencing Center for Infectious Disease"/>
            <person name="Wu L."/>
            <person name="Ma J."/>
        </authorList>
    </citation>
    <scope>NUCLEOTIDE SEQUENCE [LARGE SCALE GENOMIC DNA]</scope>
    <source>
        <strain evidence="7">JCM 18123</strain>
    </source>
</reference>
<dbReference type="PANTHER" id="PTHR43712">
    <property type="entry name" value="PUTATIVE (AFU_ORTHOLOGUE AFUA_4G14580)-RELATED"/>
    <property type="match status" value="1"/>
</dbReference>
<evidence type="ECO:0000313" key="6">
    <source>
        <dbReference type="EMBL" id="GAA4932445.1"/>
    </source>
</evidence>
<evidence type="ECO:0000313" key="7">
    <source>
        <dbReference type="Proteomes" id="UP001499993"/>
    </source>
</evidence>
<comment type="caution">
    <text evidence="6">The sequence shown here is derived from an EMBL/GenBank/DDBJ whole genome shotgun (WGS) entry which is preliminary data.</text>
</comment>
<name>A0ABP9G842_9ACTN</name>
<dbReference type="Gene3D" id="1.10.10.10">
    <property type="entry name" value="Winged helix-like DNA-binding domain superfamily/Winged helix DNA-binding domain"/>
    <property type="match status" value="1"/>
</dbReference>
<dbReference type="Pfam" id="PF00891">
    <property type="entry name" value="Methyltransf_2"/>
    <property type="match status" value="1"/>
</dbReference>
<dbReference type="PROSITE" id="PS51683">
    <property type="entry name" value="SAM_OMT_II"/>
    <property type="match status" value="1"/>
</dbReference>
<dbReference type="InterPro" id="IPR036390">
    <property type="entry name" value="WH_DNA-bd_sf"/>
</dbReference>
<evidence type="ECO:0000259" key="4">
    <source>
        <dbReference type="Pfam" id="PF00891"/>
    </source>
</evidence>
<feature type="domain" description="O-methyltransferase C-terminal" evidence="4">
    <location>
        <begin position="110"/>
        <end position="314"/>
    </location>
</feature>
<dbReference type="RefSeq" id="WP_345555698.1">
    <property type="nucleotide sequence ID" value="NZ_BAABIK010000004.1"/>
</dbReference>
<dbReference type="Gene3D" id="3.40.50.150">
    <property type="entry name" value="Vaccinia Virus protein VP39"/>
    <property type="match status" value="1"/>
</dbReference>
<feature type="domain" description="O-methyltransferase dimerisation" evidence="5">
    <location>
        <begin position="13"/>
        <end position="87"/>
    </location>
</feature>
<evidence type="ECO:0000259" key="5">
    <source>
        <dbReference type="Pfam" id="PF08100"/>
    </source>
</evidence>
<keyword evidence="1 6" id="KW-0489">Methyltransferase</keyword>